<evidence type="ECO:0000313" key="3">
    <source>
        <dbReference type="Proteomes" id="UP000748756"/>
    </source>
</evidence>
<evidence type="ECO:0000313" key="2">
    <source>
        <dbReference type="EMBL" id="KAF9126500.1"/>
    </source>
</evidence>
<feature type="region of interest" description="Disordered" evidence="1">
    <location>
        <begin position="84"/>
        <end position="192"/>
    </location>
</feature>
<evidence type="ECO:0000256" key="1">
    <source>
        <dbReference type="SAM" id="MobiDB-lite"/>
    </source>
</evidence>
<protein>
    <submittedName>
        <fullName evidence="2">Uncharacterized protein</fullName>
    </submittedName>
</protein>
<keyword evidence="3" id="KW-1185">Reference proteome</keyword>
<proteinExistence type="predicted"/>
<accession>A0A9P5RA54</accession>
<dbReference type="AlphaFoldDB" id="A0A9P5RA54"/>
<dbReference type="Proteomes" id="UP000748756">
    <property type="component" value="Unassembled WGS sequence"/>
</dbReference>
<feature type="compositionally biased region" description="Polar residues" evidence="1">
    <location>
        <begin position="214"/>
        <end position="228"/>
    </location>
</feature>
<feature type="compositionally biased region" description="Polar residues" evidence="1">
    <location>
        <begin position="290"/>
        <end position="300"/>
    </location>
</feature>
<gene>
    <name evidence="2" type="ORF">BG015_004683</name>
</gene>
<name>A0A9P5RA54_9FUNG</name>
<feature type="compositionally biased region" description="Low complexity" evidence="1">
    <location>
        <begin position="104"/>
        <end position="131"/>
    </location>
</feature>
<feature type="region of interest" description="Disordered" evidence="1">
    <location>
        <begin position="207"/>
        <end position="300"/>
    </location>
</feature>
<organism evidence="2 3">
    <name type="scientific">Linnemannia schmuckeri</name>
    <dbReference type="NCBI Taxonomy" id="64567"/>
    <lineage>
        <taxon>Eukaryota</taxon>
        <taxon>Fungi</taxon>
        <taxon>Fungi incertae sedis</taxon>
        <taxon>Mucoromycota</taxon>
        <taxon>Mortierellomycotina</taxon>
        <taxon>Mortierellomycetes</taxon>
        <taxon>Mortierellales</taxon>
        <taxon>Mortierellaceae</taxon>
        <taxon>Linnemannia</taxon>
    </lineage>
</organism>
<reference evidence="2" key="1">
    <citation type="journal article" date="2020" name="Fungal Divers.">
        <title>Resolving the Mortierellaceae phylogeny through synthesis of multi-gene phylogenetics and phylogenomics.</title>
        <authorList>
            <person name="Vandepol N."/>
            <person name="Liber J."/>
            <person name="Desiro A."/>
            <person name="Na H."/>
            <person name="Kennedy M."/>
            <person name="Barry K."/>
            <person name="Grigoriev I.V."/>
            <person name="Miller A.N."/>
            <person name="O'Donnell K."/>
            <person name="Stajich J.E."/>
            <person name="Bonito G."/>
        </authorList>
    </citation>
    <scope>NUCLEOTIDE SEQUENCE</scope>
    <source>
        <strain evidence="2">NRRL 6426</strain>
    </source>
</reference>
<feature type="compositionally biased region" description="Polar residues" evidence="1">
    <location>
        <begin position="263"/>
        <end position="283"/>
    </location>
</feature>
<dbReference type="OrthoDB" id="2441670at2759"/>
<sequence length="300" mass="31777">MDESDPHYDSSTAAAGVAAAMRPVSYDPNGGLSGPGDTIIEGGGEDPYFYGNHPYNNTQPQDGYYDQEEAAYAATAMVTAPRGAAGTLHPLDDTANPSLQRGPSSVTTAATAMTSRSQQRQLQQQPSPDSLTAQTSPSLRQLERLSTEEGSDYVDSHGLHRQSQDWTLSSATSTGVGIGVGTGAIEDRTSIRIDPDQLESHAKFELFRKAPQAILSTSPPRRQDSVSGRSAPLPSAPPSPSSETPTDTRTAEKLVGGQKHKNNAVSESDPTMTNLLSVESTPVSKPLSLVSEQQQQEPSQ</sequence>
<comment type="caution">
    <text evidence="2">The sequence shown here is derived from an EMBL/GenBank/DDBJ whole genome shotgun (WGS) entry which is preliminary data.</text>
</comment>
<dbReference type="EMBL" id="JAAAUQ010002189">
    <property type="protein sequence ID" value="KAF9126500.1"/>
    <property type="molecule type" value="Genomic_DNA"/>
</dbReference>
<feature type="region of interest" description="Disordered" evidence="1">
    <location>
        <begin position="23"/>
        <end position="63"/>
    </location>
</feature>